<protein>
    <submittedName>
        <fullName evidence="1">Uncharacterized protein</fullName>
    </submittedName>
</protein>
<sequence>MELPTYLALPCYLTSWNPICPWCHCGLAPSMVGRNAICPSALDVMMSRPFAALQLKLPNLRATDTATRGHSAVAQSLASYLTLGNSF</sequence>
<gene>
    <name evidence="1" type="ORF">CCUS01_14466</name>
</gene>
<proteinExistence type="predicted"/>
<dbReference type="Proteomes" id="UP001239213">
    <property type="component" value="Unassembled WGS sequence"/>
</dbReference>
<name>A0AAI9Y961_9PEZI</name>
<accession>A0AAI9Y961</accession>
<organism evidence="1 2">
    <name type="scientific">Colletotrichum cuscutae</name>
    <dbReference type="NCBI Taxonomy" id="1209917"/>
    <lineage>
        <taxon>Eukaryota</taxon>
        <taxon>Fungi</taxon>
        <taxon>Dikarya</taxon>
        <taxon>Ascomycota</taxon>
        <taxon>Pezizomycotina</taxon>
        <taxon>Sordariomycetes</taxon>
        <taxon>Hypocreomycetidae</taxon>
        <taxon>Glomerellales</taxon>
        <taxon>Glomerellaceae</taxon>
        <taxon>Colletotrichum</taxon>
        <taxon>Colletotrichum acutatum species complex</taxon>
    </lineage>
</organism>
<keyword evidence="2" id="KW-1185">Reference proteome</keyword>
<comment type="caution">
    <text evidence="1">The sequence shown here is derived from an EMBL/GenBank/DDBJ whole genome shotgun (WGS) entry which is preliminary data.</text>
</comment>
<evidence type="ECO:0000313" key="1">
    <source>
        <dbReference type="EMBL" id="KAK1490345.1"/>
    </source>
</evidence>
<reference evidence="1" key="1">
    <citation type="submission" date="2016-11" db="EMBL/GenBank/DDBJ databases">
        <title>The genome sequence of Colletotrichum cuscutae.</title>
        <authorList>
            <person name="Baroncelli R."/>
        </authorList>
    </citation>
    <scope>NUCLEOTIDE SEQUENCE</scope>
    <source>
        <strain evidence="1">IMI 304802</strain>
    </source>
</reference>
<evidence type="ECO:0000313" key="2">
    <source>
        <dbReference type="Proteomes" id="UP001239213"/>
    </source>
</evidence>
<dbReference type="EMBL" id="MPDP01000041">
    <property type="protein sequence ID" value="KAK1490345.1"/>
    <property type="molecule type" value="Genomic_DNA"/>
</dbReference>
<dbReference type="AlphaFoldDB" id="A0AAI9Y961"/>